<gene>
    <name evidence="2" type="ORF">EK0264_10105</name>
</gene>
<dbReference type="OrthoDB" id="5193918at2"/>
<dbReference type="InParanoid" id="A0A7L4YPX6"/>
<evidence type="ECO:0000256" key="1">
    <source>
        <dbReference type="SAM" id="MobiDB-lite"/>
    </source>
</evidence>
<reference evidence="2 3" key="1">
    <citation type="journal article" date="2018" name="Int. J. Syst. Evol. Microbiol.">
        <title>Epidermidibacterium keratini gen. nov., sp. nov., a member of the family Sporichthyaceae, isolated from keratin epidermis.</title>
        <authorList>
            <person name="Lee D.G."/>
            <person name="Trujillo M.E."/>
            <person name="Kang S."/>
            <person name="Nam J.J."/>
            <person name="Kim Y.J."/>
        </authorList>
    </citation>
    <scope>NUCLEOTIDE SEQUENCE [LARGE SCALE GENOMIC DNA]</scope>
    <source>
        <strain evidence="2 3">EPI-7</strain>
    </source>
</reference>
<proteinExistence type="predicted"/>
<dbReference type="AlphaFoldDB" id="A0A7L4YPX6"/>
<dbReference type="RefSeq" id="WP_159545260.1">
    <property type="nucleotide sequence ID" value="NZ_CP047156.1"/>
</dbReference>
<evidence type="ECO:0000313" key="2">
    <source>
        <dbReference type="EMBL" id="QHC00607.1"/>
    </source>
</evidence>
<organism evidence="2 3">
    <name type="scientific">Epidermidibacterium keratini</name>
    <dbReference type="NCBI Taxonomy" id="1891644"/>
    <lineage>
        <taxon>Bacteria</taxon>
        <taxon>Bacillati</taxon>
        <taxon>Actinomycetota</taxon>
        <taxon>Actinomycetes</taxon>
        <taxon>Sporichthyales</taxon>
        <taxon>Sporichthyaceae</taxon>
        <taxon>Epidermidibacterium</taxon>
    </lineage>
</organism>
<accession>A0A7L4YPX6</accession>
<sequence>MGKKKSGKSKKKDKAKKAHAKGKLPKRKCCMSKPRCSRCPLVALKAGTLPEGYTVRHRQLVKIAGHD</sequence>
<dbReference type="EMBL" id="CP047156">
    <property type="protein sequence ID" value="QHC00607.1"/>
    <property type="molecule type" value="Genomic_DNA"/>
</dbReference>
<evidence type="ECO:0000313" key="3">
    <source>
        <dbReference type="Proteomes" id="UP000463857"/>
    </source>
</evidence>
<feature type="region of interest" description="Disordered" evidence="1">
    <location>
        <begin position="1"/>
        <end position="29"/>
    </location>
</feature>
<protein>
    <submittedName>
        <fullName evidence="2">Uncharacterized protein</fullName>
    </submittedName>
</protein>
<keyword evidence="3" id="KW-1185">Reference proteome</keyword>
<dbReference type="Proteomes" id="UP000463857">
    <property type="component" value="Chromosome"/>
</dbReference>
<name>A0A7L4YPX6_9ACTN</name>
<dbReference type="KEGG" id="eke:EK0264_10105"/>